<evidence type="ECO:0000313" key="1">
    <source>
        <dbReference type="EMBL" id="TWI45041.1"/>
    </source>
</evidence>
<organism evidence="1 2">
    <name type="scientific">Pseudomonas duriflava</name>
    <dbReference type="NCBI Taxonomy" id="459528"/>
    <lineage>
        <taxon>Bacteria</taxon>
        <taxon>Pseudomonadati</taxon>
        <taxon>Pseudomonadota</taxon>
        <taxon>Gammaproteobacteria</taxon>
        <taxon>Pseudomonadales</taxon>
        <taxon>Pseudomonadaceae</taxon>
        <taxon>Pseudomonas</taxon>
    </lineage>
</organism>
<dbReference type="EMBL" id="VLKY01000043">
    <property type="protein sequence ID" value="TWI45041.1"/>
    <property type="molecule type" value="Genomic_DNA"/>
</dbReference>
<dbReference type="AlphaFoldDB" id="A0A562PKQ3"/>
<keyword evidence="2" id="KW-1185">Reference proteome</keyword>
<protein>
    <submittedName>
        <fullName evidence="1">Uncharacterized protein</fullName>
    </submittedName>
</protein>
<accession>A0A562PKQ3</accession>
<dbReference type="RefSeq" id="WP_145146085.1">
    <property type="nucleotide sequence ID" value="NZ_VLKY01000043.1"/>
</dbReference>
<comment type="caution">
    <text evidence="1">The sequence shown here is derived from an EMBL/GenBank/DDBJ whole genome shotgun (WGS) entry which is preliminary data.</text>
</comment>
<name>A0A562PKQ3_9PSED</name>
<sequence>MDKNIIPLVKQIPGTAMMISSAGQFTAFVTYHGHVQWLSVDVHQARASQFMEGEPTPIV</sequence>
<proteinExistence type="predicted"/>
<gene>
    <name evidence="1" type="ORF">IQ22_04680</name>
</gene>
<evidence type="ECO:0000313" key="2">
    <source>
        <dbReference type="Proteomes" id="UP000316905"/>
    </source>
</evidence>
<reference evidence="1 2" key="1">
    <citation type="journal article" date="2015" name="Stand. Genomic Sci.">
        <title>Genomic Encyclopedia of Bacterial and Archaeal Type Strains, Phase III: the genomes of soil and plant-associated and newly described type strains.</title>
        <authorList>
            <person name="Whitman W.B."/>
            <person name="Woyke T."/>
            <person name="Klenk H.P."/>
            <person name="Zhou Y."/>
            <person name="Lilburn T.G."/>
            <person name="Beck B.J."/>
            <person name="De Vos P."/>
            <person name="Vandamme P."/>
            <person name="Eisen J.A."/>
            <person name="Garrity G."/>
            <person name="Hugenholtz P."/>
            <person name="Kyrpides N.C."/>
        </authorList>
    </citation>
    <scope>NUCLEOTIDE SEQUENCE [LARGE SCALE GENOMIC DNA]</scope>
    <source>
        <strain evidence="1 2">CGMCC 1.6858</strain>
    </source>
</reference>
<dbReference type="Proteomes" id="UP000316905">
    <property type="component" value="Unassembled WGS sequence"/>
</dbReference>